<organism evidence="3 4">
    <name type="scientific">Brenthis ino</name>
    <name type="common">lesser marbled fritillary</name>
    <dbReference type="NCBI Taxonomy" id="405034"/>
    <lineage>
        <taxon>Eukaryota</taxon>
        <taxon>Metazoa</taxon>
        <taxon>Ecdysozoa</taxon>
        <taxon>Arthropoda</taxon>
        <taxon>Hexapoda</taxon>
        <taxon>Insecta</taxon>
        <taxon>Pterygota</taxon>
        <taxon>Neoptera</taxon>
        <taxon>Endopterygota</taxon>
        <taxon>Lepidoptera</taxon>
        <taxon>Glossata</taxon>
        <taxon>Ditrysia</taxon>
        <taxon>Papilionoidea</taxon>
        <taxon>Nymphalidae</taxon>
        <taxon>Heliconiinae</taxon>
        <taxon>Argynnini</taxon>
        <taxon>Brenthis</taxon>
    </lineage>
</organism>
<protein>
    <recommendedName>
        <fullName evidence="2">Peptidase C14A caspase catalytic domain-containing protein</fullName>
    </recommendedName>
</protein>
<name>A0A8J9UWT0_9NEOP</name>
<gene>
    <name evidence="3" type="ORF">BINO364_LOCUS11765</name>
</gene>
<dbReference type="PANTHER" id="PTHR22576:SF41">
    <property type="entry name" value="CASPASE 14, APOPTOSIS-RELATED CYSTEINE PEPTIDASE"/>
    <property type="match status" value="1"/>
</dbReference>
<evidence type="ECO:0000313" key="4">
    <source>
        <dbReference type="Proteomes" id="UP000838878"/>
    </source>
</evidence>
<evidence type="ECO:0000313" key="3">
    <source>
        <dbReference type="EMBL" id="CAH0726289.1"/>
    </source>
</evidence>
<sequence>MDETESDAPFGINSSNSTKVFAEPVSAPEISYYDMNGEKYLYIFNHYKYQKTRYFGFKRPQERTGSIEDVRRLSKIFQDMNYKVTTHQDLEHSEILNVVKEISQKDHKSTSCLCFVFLTHGDRGGELFAADRPYLFTEVTVLLEHGDAGLVGKPKLFFIQACRGDQKDDGRRIETDGQVSIVIPTQADFFTLYSTVENYVAYRDSEGSFLMQELCNIIEEYHDEMDILHMVTLVQMRVAYYRSTFAPSNQSIHNKKQMPETRFTLTKLFKF</sequence>
<dbReference type="EMBL" id="OV170226">
    <property type="protein sequence ID" value="CAH0726289.1"/>
    <property type="molecule type" value="Genomic_DNA"/>
</dbReference>
<dbReference type="InterPro" id="IPR052039">
    <property type="entry name" value="Caspase-related_regulators"/>
</dbReference>
<dbReference type="GO" id="GO:0004197">
    <property type="term" value="F:cysteine-type endopeptidase activity"/>
    <property type="evidence" value="ECO:0007669"/>
    <property type="project" value="InterPro"/>
</dbReference>
<dbReference type="AlphaFoldDB" id="A0A8J9UWT0"/>
<dbReference type="PROSITE" id="PS01121">
    <property type="entry name" value="CASPASE_HIS"/>
    <property type="match status" value="1"/>
</dbReference>
<evidence type="ECO:0000259" key="2">
    <source>
        <dbReference type="SMART" id="SM00115"/>
    </source>
</evidence>
<keyword evidence="4" id="KW-1185">Reference proteome</keyword>
<accession>A0A8J9UWT0</accession>
<comment type="similarity">
    <text evidence="1">Belongs to the peptidase C14A family.</text>
</comment>
<proteinExistence type="inferred from homology"/>
<dbReference type="InterPro" id="IPR016129">
    <property type="entry name" value="Caspase_his_AS"/>
</dbReference>
<dbReference type="Gene3D" id="3.40.50.1460">
    <property type="match status" value="1"/>
</dbReference>
<dbReference type="InterPro" id="IPR015917">
    <property type="entry name" value="Pept_C14A"/>
</dbReference>
<dbReference type="InterPro" id="IPR011600">
    <property type="entry name" value="Pept_C14_caspase"/>
</dbReference>
<dbReference type="SMART" id="SM00115">
    <property type="entry name" value="CASc"/>
    <property type="match status" value="1"/>
</dbReference>
<dbReference type="OrthoDB" id="6116485at2759"/>
<dbReference type="SUPFAM" id="SSF52129">
    <property type="entry name" value="Caspase-like"/>
    <property type="match status" value="1"/>
</dbReference>
<dbReference type="Pfam" id="PF00656">
    <property type="entry name" value="Peptidase_C14"/>
    <property type="match status" value="1"/>
</dbReference>
<dbReference type="PROSITE" id="PS01122">
    <property type="entry name" value="CASPASE_CYS"/>
    <property type="match status" value="1"/>
</dbReference>
<dbReference type="InterPro" id="IPR033139">
    <property type="entry name" value="Caspase_cys_AS"/>
</dbReference>
<dbReference type="GO" id="GO:0006508">
    <property type="term" value="P:proteolysis"/>
    <property type="evidence" value="ECO:0007669"/>
    <property type="project" value="InterPro"/>
</dbReference>
<dbReference type="InterPro" id="IPR029030">
    <property type="entry name" value="Caspase-like_dom_sf"/>
</dbReference>
<dbReference type="PRINTS" id="PR00376">
    <property type="entry name" value="IL1BCENZYME"/>
</dbReference>
<dbReference type="PANTHER" id="PTHR22576">
    <property type="entry name" value="MUCOSA ASSOCIATED LYMPHOID TISSUE LYMPHOMA TRANSLOCATION PROTEIN 1/PARACASPASE"/>
    <property type="match status" value="1"/>
</dbReference>
<reference evidence="3" key="1">
    <citation type="submission" date="2021-12" db="EMBL/GenBank/DDBJ databases">
        <authorList>
            <person name="Martin H S."/>
        </authorList>
    </citation>
    <scope>NUCLEOTIDE SEQUENCE</scope>
</reference>
<evidence type="ECO:0000256" key="1">
    <source>
        <dbReference type="ARBA" id="ARBA00010134"/>
    </source>
</evidence>
<feature type="non-terminal residue" evidence="3">
    <location>
        <position position="271"/>
    </location>
</feature>
<feature type="domain" description="Peptidase C14A caspase catalytic" evidence="2">
    <location>
        <begin position="32"/>
        <end position="271"/>
    </location>
</feature>
<dbReference type="Proteomes" id="UP000838878">
    <property type="component" value="Chromosome 6"/>
</dbReference>